<dbReference type="Gene3D" id="3.40.50.300">
    <property type="entry name" value="P-loop containing nucleotide triphosphate hydrolases"/>
    <property type="match status" value="1"/>
</dbReference>
<feature type="domain" description="DNA helicase Pif1-like DEAD-box helicase" evidence="2">
    <location>
        <begin position="48"/>
        <end position="162"/>
    </location>
</feature>
<evidence type="ECO:0000256" key="1">
    <source>
        <dbReference type="RuleBase" id="RU363044"/>
    </source>
</evidence>
<comment type="cofactor">
    <cofactor evidence="1">
        <name>Mg(2+)</name>
        <dbReference type="ChEBI" id="CHEBI:18420"/>
    </cofactor>
</comment>
<comment type="similarity">
    <text evidence="1">Belongs to the helicase family.</text>
</comment>
<keyword evidence="1" id="KW-0547">Nucleotide-binding</keyword>
<dbReference type="GO" id="GO:0005524">
    <property type="term" value="F:ATP binding"/>
    <property type="evidence" value="ECO:0007669"/>
    <property type="project" value="UniProtKB-KW"/>
</dbReference>
<keyword evidence="1" id="KW-0378">Hydrolase</keyword>
<dbReference type="GO" id="GO:0043139">
    <property type="term" value="F:5'-3' DNA helicase activity"/>
    <property type="evidence" value="ECO:0007669"/>
    <property type="project" value="UniProtKB-EC"/>
</dbReference>
<keyword evidence="1" id="KW-0227">DNA damage</keyword>
<keyword evidence="1" id="KW-0233">DNA recombination</keyword>
<dbReference type="PANTHER" id="PTHR10492:SF95">
    <property type="entry name" value="HELITRON HELICASE-LIKE DOMAIN-CONTAINING PROTEIN"/>
    <property type="match status" value="1"/>
</dbReference>
<sequence length="240" mass="26568">MGGEPLQNLGLPLTNRGDLNSLSTEIMREISYDKEELTMYINDNLPKLLPDQHCEYSTVMESISKNIRGLHFLDAPEGAEKTFVIKLLLAKVHQENKVALVTATSGIEATLLPGCRTAHSTFQLPLDLSKKDDPVCNISKNSAMGELIQRCHLILKKGTPIMVLRNLSQPKLCNGTRLIVHKLMRNCIVTNILTGCDKVSFAMSINKSQGQTLKIPGLQLEEPCFIHGQLYVEASRMGAK</sequence>
<protein>
    <recommendedName>
        <fullName evidence="1">ATP-dependent DNA helicase</fullName>
        <ecNumber evidence="1">5.6.2.3</ecNumber>
    </recommendedName>
</protein>
<name>A0A0L8FG97_OCTBM</name>
<reference evidence="3" key="1">
    <citation type="submission" date="2015-07" db="EMBL/GenBank/DDBJ databases">
        <title>MeaNS - Measles Nucleotide Surveillance Program.</title>
        <authorList>
            <person name="Tran T."/>
            <person name="Druce J."/>
        </authorList>
    </citation>
    <scope>NUCLEOTIDE SEQUENCE</scope>
    <source>
        <strain evidence="3">UCB-OBI-ISO-001</strain>
        <tissue evidence="3">Gonad</tissue>
    </source>
</reference>
<dbReference type="GO" id="GO:0016887">
    <property type="term" value="F:ATP hydrolysis activity"/>
    <property type="evidence" value="ECO:0007669"/>
    <property type="project" value="RHEA"/>
</dbReference>
<dbReference type="OrthoDB" id="6155655at2759"/>
<dbReference type="Pfam" id="PF05970">
    <property type="entry name" value="PIF1"/>
    <property type="match status" value="1"/>
</dbReference>
<proteinExistence type="inferred from homology"/>
<dbReference type="InterPro" id="IPR010285">
    <property type="entry name" value="DNA_helicase_pif1-like_DEAD"/>
</dbReference>
<organism evidence="3">
    <name type="scientific">Octopus bimaculoides</name>
    <name type="common">California two-spotted octopus</name>
    <dbReference type="NCBI Taxonomy" id="37653"/>
    <lineage>
        <taxon>Eukaryota</taxon>
        <taxon>Metazoa</taxon>
        <taxon>Spiralia</taxon>
        <taxon>Lophotrochozoa</taxon>
        <taxon>Mollusca</taxon>
        <taxon>Cephalopoda</taxon>
        <taxon>Coleoidea</taxon>
        <taxon>Octopodiformes</taxon>
        <taxon>Octopoda</taxon>
        <taxon>Incirrata</taxon>
        <taxon>Octopodidae</taxon>
        <taxon>Octopus</taxon>
    </lineage>
</organism>
<dbReference type="GO" id="GO:0006310">
    <property type="term" value="P:DNA recombination"/>
    <property type="evidence" value="ECO:0007669"/>
    <property type="project" value="UniProtKB-KW"/>
</dbReference>
<dbReference type="EMBL" id="KQ432800">
    <property type="protein sequence ID" value="KOF62654.1"/>
    <property type="molecule type" value="Genomic_DNA"/>
</dbReference>
<keyword evidence="1" id="KW-0234">DNA repair</keyword>
<dbReference type="GO" id="GO:0000723">
    <property type="term" value="P:telomere maintenance"/>
    <property type="evidence" value="ECO:0007669"/>
    <property type="project" value="InterPro"/>
</dbReference>
<keyword evidence="1" id="KW-0067">ATP-binding</keyword>
<evidence type="ECO:0000259" key="2">
    <source>
        <dbReference type="Pfam" id="PF05970"/>
    </source>
</evidence>
<evidence type="ECO:0000313" key="3">
    <source>
        <dbReference type="EMBL" id="KOF62654.1"/>
    </source>
</evidence>
<accession>A0A0L8FG97</accession>
<dbReference type="PANTHER" id="PTHR10492">
    <property type="match status" value="1"/>
</dbReference>
<dbReference type="GO" id="GO:0006281">
    <property type="term" value="P:DNA repair"/>
    <property type="evidence" value="ECO:0007669"/>
    <property type="project" value="UniProtKB-KW"/>
</dbReference>
<gene>
    <name evidence="3" type="ORF">OCBIM_22022503mg</name>
</gene>
<comment type="catalytic activity">
    <reaction evidence="1">
        <text>ATP + H2O = ADP + phosphate + H(+)</text>
        <dbReference type="Rhea" id="RHEA:13065"/>
        <dbReference type="ChEBI" id="CHEBI:15377"/>
        <dbReference type="ChEBI" id="CHEBI:15378"/>
        <dbReference type="ChEBI" id="CHEBI:30616"/>
        <dbReference type="ChEBI" id="CHEBI:43474"/>
        <dbReference type="ChEBI" id="CHEBI:456216"/>
        <dbReference type="EC" id="5.6.2.3"/>
    </reaction>
</comment>
<dbReference type="SUPFAM" id="SSF52540">
    <property type="entry name" value="P-loop containing nucleoside triphosphate hydrolases"/>
    <property type="match status" value="1"/>
</dbReference>
<feature type="non-terminal residue" evidence="3">
    <location>
        <position position="240"/>
    </location>
</feature>
<dbReference type="AlphaFoldDB" id="A0A0L8FG97"/>
<keyword evidence="1" id="KW-0347">Helicase</keyword>
<dbReference type="InterPro" id="IPR027417">
    <property type="entry name" value="P-loop_NTPase"/>
</dbReference>
<dbReference type="EC" id="5.6.2.3" evidence="1"/>